<accession>A0A6N9VBT2</accession>
<dbReference type="InterPro" id="IPR046200">
    <property type="entry name" value="DUF6233"/>
</dbReference>
<dbReference type="AlphaFoldDB" id="A0A6N9VBT2"/>
<evidence type="ECO:0000313" key="2">
    <source>
        <dbReference type="EMBL" id="NEB72408.1"/>
    </source>
</evidence>
<proteinExistence type="predicted"/>
<dbReference type="EMBL" id="JAAGME010001542">
    <property type="protein sequence ID" value="NEB72408.1"/>
    <property type="molecule type" value="Genomic_DNA"/>
</dbReference>
<name>A0A6N9VBT2_STRMI</name>
<gene>
    <name evidence="1" type="ORF">G3I39_25285</name>
    <name evidence="2" type="ORF">G3I39_35840</name>
</gene>
<comment type="caution">
    <text evidence="1">The sequence shown here is derived from an EMBL/GenBank/DDBJ whole genome shotgun (WGS) entry which is preliminary data.</text>
</comment>
<protein>
    <submittedName>
        <fullName evidence="1">Uncharacterized protein</fullName>
    </submittedName>
</protein>
<evidence type="ECO:0000313" key="1">
    <source>
        <dbReference type="EMBL" id="NEB70344.1"/>
    </source>
</evidence>
<sequence>MYDLPPDLDRLRTLRTWYAMWLGRIDQAIKQAEGEQATQQRLEQQRAEAAPDWVVELGIGQGAPPVDVHIGGCHMAGKRRQTINREQAIQLINQGVNPCTHCRPDTELGILG</sequence>
<dbReference type="RefSeq" id="WP_164358229.1">
    <property type="nucleotide sequence ID" value="NZ_JAAGME010001046.1"/>
</dbReference>
<reference evidence="1 3" key="1">
    <citation type="submission" date="2020-01" db="EMBL/GenBank/DDBJ databases">
        <title>Insect and environment-associated Actinomycetes.</title>
        <authorList>
            <person name="Currrie C."/>
            <person name="Chevrette M."/>
            <person name="Carlson C."/>
            <person name="Stubbendieck R."/>
            <person name="Wendt-Pienkowski E."/>
        </authorList>
    </citation>
    <scope>NUCLEOTIDE SEQUENCE [LARGE SCALE GENOMIC DNA]</scope>
    <source>
        <strain evidence="1 3">SID14438</strain>
    </source>
</reference>
<evidence type="ECO:0000313" key="3">
    <source>
        <dbReference type="Proteomes" id="UP000471648"/>
    </source>
</evidence>
<dbReference type="Proteomes" id="UP000471648">
    <property type="component" value="Unassembled WGS sequence"/>
</dbReference>
<dbReference type="EMBL" id="JAAGME010001046">
    <property type="protein sequence ID" value="NEB70344.1"/>
    <property type="molecule type" value="Genomic_DNA"/>
</dbReference>
<dbReference type="Pfam" id="PF19746">
    <property type="entry name" value="DUF6233"/>
    <property type="match status" value="1"/>
</dbReference>
<organism evidence="1 3">
    <name type="scientific">Streptomyces microflavus</name>
    <name type="common">Streptomyces lipmanii</name>
    <dbReference type="NCBI Taxonomy" id="1919"/>
    <lineage>
        <taxon>Bacteria</taxon>
        <taxon>Bacillati</taxon>
        <taxon>Actinomycetota</taxon>
        <taxon>Actinomycetes</taxon>
        <taxon>Kitasatosporales</taxon>
        <taxon>Streptomycetaceae</taxon>
        <taxon>Streptomyces</taxon>
    </lineage>
</organism>